<keyword evidence="6" id="KW-1185">Reference proteome</keyword>
<keyword evidence="3 4" id="KW-0349">Heme</keyword>
<dbReference type="AlphaFoldDB" id="A0A7W3LZ92"/>
<keyword evidence="3 4" id="KW-0408">Iron</keyword>
<dbReference type="PANTHER" id="PTHR24305">
    <property type="entry name" value="CYTOCHROME P450"/>
    <property type="match status" value="1"/>
</dbReference>
<keyword evidence="3 4" id="KW-0479">Metal-binding</keyword>
<keyword evidence="4" id="KW-0560">Oxidoreductase</keyword>
<dbReference type="InterPro" id="IPR036396">
    <property type="entry name" value="Cyt_P450_sf"/>
</dbReference>
<dbReference type="Proteomes" id="UP000572680">
    <property type="component" value="Unassembled WGS sequence"/>
</dbReference>
<dbReference type="InterPro" id="IPR001128">
    <property type="entry name" value="Cyt_P450"/>
</dbReference>
<dbReference type="EMBL" id="JACJIA010000020">
    <property type="protein sequence ID" value="MBA8957078.1"/>
    <property type="molecule type" value="Genomic_DNA"/>
</dbReference>
<dbReference type="InterPro" id="IPR002401">
    <property type="entry name" value="Cyt_P450_E_grp-I"/>
</dbReference>
<dbReference type="PRINTS" id="PR00463">
    <property type="entry name" value="EP450I"/>
</dbReference>
<evidence type="ECO:0000256" key="2">
    <source>
        <dbReference type="ARBA" id="ARBA00010617"/>
    </source>
</evidence>
<comment type="caution">
    <text evidence="5">The sequence shown here is derived from an EMBL/GenBank/DDBJ whole genome shotgun (WGS) entry which is preliminary data.</text>
</comment>
<feature type="binding site" description="axial binding residue" evidence="3">
    <location>
        <position position="405"/>
    </location>
    <ligand>
        <name>heme</name>
        <dbReference type="ChEBI" id="CHEBI:30413"/>
    </ligand>
    <ligandPart>
        <name>Fe</name>
        <dbReference type="ChEBI" id="CHEBI:18248"/>
    </ligandPart>
</feature>
<dbReference type="GO" id="GO:0016705">
    <property type="term" value="F:oxidoreductase activity, acting on paired donors, with incorporation or reduction of molecular oxygen"/>
    <property type="evidence" value="ECO:0007669"/>
    <property type="project" value="InterPro"/>
</dbReference>
<dbReference type="Gene3D" id="1.10.630.10">
    <property type="entry name" value="Cytochrome P450"/>
    <property type="match status" value="1"/>
</dbReference>
<dbReference type="InterPro" id="IPR017972">
    <property type="entry name" value="Cyt_P450_CS"/>
</dbReference>
<sequence>MSTISGVQTPAEPEHPALRPVPLRAIWKDVRRGGPLELLDRLAREEPGRIAQLRLGPFRPLLVTHPDHLRHVLRDHADNYPRGAAMWSALGRLTGDGIGGEGPQWHASRQILQSAFSGAHLRQMSGAMLDGITAGTDELVERAAAGPVDAGTEMTRLVQRVIDPVFFGDLIPAGEGDRLGESIATAMGSLLWRMALPFVPHAVPLPGDLAFWRATRTVRRILQPLLAEARRHAVPEHSVITKLMRGTGADGRPLTDQQIVDDIVALFVAGSESSAIALTWVWVALAEHPEVLEGVREEVDRVIGDGGLRRDHVRELSYTRMVLREVLRIYSVGWAVPRMAAADDVLGDVPVRAGTTLVISPYLTHRLPEFWPDPLRFDPLRFTRERSRTRDPLAYLPFGDGVHQCLGEAFFLEEATLVVAELVRRCDIAVADPVRPKLSLTVQPRQPVRLRVAPRA</sequence>
<accession>A0A7W3LZ92</accession>
<dbReference type="GO" id="GO:0020037">
    <property type="term" value="F:heme binding"/>
    <property type="evidence" value="ECO:0007669"/>
    <property type="project" value="InterPro"/>
</dbReference>
<evidence type="ECO:0000256" key="1">
    <source>
        <dbReference type="ARBA" id="ARBA00001971"/>
    </source>
</evidence>
<organism evidence="5 6">
    <name type="scientific">Actinomadura namibiensis</name>
    <dbReference type="NCBI Taxonomy" id="182080"/>
    <lineage>
        <taxon>Bacteria</taxon>
        <taxon>Bacillati</taxon>
        <taxon>Actinomycetota</taxon>
        <taxon>Actinomycetes</taxon>
        <taxon>Streptosporangiales</taxon>
        <taxon>Thermomonosporaceae</taxon>
        <taxon>Actinomadura</taxon>
    </lineage>
</organism>
<dbReference type="InterPro" id="IPR050121">
    <property type="entry name" value="Cytochrome_P450_monoxygenase"/>
</dbReference>
<dbReference type="GO" id="GO:0005506">
    <property type="term" value="F:iron ion binding"/>
    <property type="evidence" value="ECO:0007669"/>
    <property type="project" value="InterPro"/>
</dbReference>
<reference evidence="5 6" key="1">
    <citation type="submission" date="2020-08" db="EMBL/GenBank/DDBJ databases">
        <title>Genomic Encyclopedia of Type Strains, Phase IV (KMG-IV): sequencing the most valuable type-strain genomes for metagenomic binning, comparative biology and taxonomic classification.</title>
        <authorList>
            <person name="Goeker M."/>
        </authorList>
    </citation>
    <scope>NUCLEOTIDE SEQUENCE [LARGE SCALE GENOMIC DNA]</scope>
    <source>
        <strain evidence="5 6">DSM 44197</strain>
    </source>
</reference>
<comment type="cofactor">
    <cofactor evidence="1 3">
        <name>heme</name>
        <dbReference type="ChEBI" id="CHEBI:30413"/>
    </cofactor>
</comment>
<keyword evidence="4" id="KW-0503">Monooxygenase</keyword>
<proteinExistence type="inferred from homology"/>
<gene>
    <name evidence="5" type="ORF">HNR61_008769</name>
</gene>
<evidence type="ECO:0000313" key="6">
    <source>
        <dbReference type="Proteomes" id="UP000572680"/>
    </source>
</evidence>
<dbReference type="RefSeq" id="WP_182848938.1">
    <property type="nucleotide sequence ID" value="NZ_BAAALP010000019.1"/>
</dbReference>
<dbReference type="Pfam" id="PF00067">
    <property type="entry name" value="p450"/>
    <property type="match status" value="1"/>
</dbReference>
<dbReference type="GO" id="GO:0004497">
    <property type="term" value="F:monooxygenase activity"/>
    <property type="evidence" value="ECO:0007669"/>
    <property type="project" value="UniProtKB-KW"/>
</dbReference>
<evidence type="ECO:0000256" key="3">
    <source>
        <dbReference type="PIRSR" id="PIRSR602401-1"/>
    </source>
</evidence>
<evidence type="ECO:0000256" key="4">
    <source>
        <dbReference type="RuleBase" id="RU000461"/>
    </source>
</evidence>
<protein>
    <submittedName>
        <fullName evidence="5">Cytochrome P450</fullName>
    </submittedName>
</protein>
<dbReference type="PANTHER" id="PTHR24305:SF166">
    <property type="entry name" value="CYTOCHROME P450 12A4, MITOCHONDRIAL-RELATED"/>
    <property type="match status" value="1"/>
</dbReference>
<dbReference type="PRINTS" id="PR00385">
    <property type="entry name" value="P450"/>
</dbReference>
<evidence type="ECO:0000313" key="5">
    <source>
        <dbReference type="EMBL" id="MBA8957078.1"/>
    </source>
</evidence>
<comment type="similarity">
    <text evidence="2 4">Belongs to the cytochrome P450 family.</text>
</comment>
<name>A0A7W3LZ92_ACTNM</name>
<dbReference type="SUPFAM" id="SSF48264">
    <property type="entry name" value="Cytochrome P450"/>
    <property type="match status" value="1"/>
</dbReference>
<dbReference type="PROSITE" id="PS00086">
    <property type="entry name" value="CYTOCHROME_P450"/>
    <property type="match status" value="1"/>
</dbReference>